<proteinExistence type="predicted"/>
<name>A0ACC1PIX9_9PEZI</name>
<dbReference type="Proteomes" id="UP001143856">
    <property type="component" value="Unassembled WGS sequence"/>
</dbReference>
<organism evidence="1 2">
    <name type="scientific">Xylaria curta</name>
    <dbReference type="NCBI Taxonomy" id="42375"/>
    <lineage>
        <taxon>Eukaryota</taxon>
        <taxon>Fungi</taxon>
        <taxon>Dikarya</taxon>
        <taxon>Ascomycota</taxon>
        <taxon>Pezizomycotina</taxon>
        <taxon>Sordariomycetes</taxon>
        <taxon>Xylariomycetidae</taxon>
        <taxon>Xylariales</taxon>
        <taxon>Xylariaceae</taxon>
        <taxon>Xylaria</taxon>
    </lineage>
</organism>
<evidence type="ECO:0000313" key="1">
    <source>
        <dbReference type="EMBL" id="KAJ2992505.1"/>
    </source>
</evidence>
<comment type="caution">
    <text evidence="1">The sequence shown here is derived from an EMBL/GenBank/DDBJ whole genome shotgun (WGS) entry which is preliminary data.</text>
</comment>
<protein>
    <submittedName>
        <fullName evidence="1">Uncharacterized protein</fullName>
    </submittedName>
</protein>
<evidence type="ECO:0000313" key="2">
    <source>
        <dbReference type="Proteomes" id="UP001143856"/>
    </source>
</evidence>
<gene>
    <name evidence="1" type="ORF">NUW58_g2148</name>
</gene>
<dbReference type="EMBL" id="JAPDGR010000264">
    <property type="protein sequence ID" value="KAJ2992505.1"/>
    <property type="molecule type" value="Genomic_DNA"/>
</dbReference>
<reference evidence="1" key="1">
    <citation type="submission" date="2022-10" db="EMBL/GenBank/DDBJ databases">
        <title>Genome Sequence of Xylaria curta.</title>
        <authorList>
            <person name="Buettner E."/>
        </authorList>
    </citation>
    <scope>NUCLEOTIDE SEQUENCE</scope>
    <source>
        <strain evidence="1">Babe10</strain>
    </source>
</reference>
<sequence>MASSASTAPHKPEYQHFVPQFMLRNFAHKYTGPQRTKNGNNKGKNKEKKKNGTLYRGELVVNNVNLRADPIVIEETKVSRILGQYDMYQDTAQPTGQQRQIEAMFSRLESHVSIIFRKIVKAFEGGEPNVWVTREERNSIRKFLFILKYRGSTFRRRFHHQSSDEYDANDKSQLQKYMDDNGFTRPIDVWFHGLKTIVNLKMDRENWKQELVESMYREDAMWFIMHSEGMYMAFCTPSEPGTEFILTDNSYNVFEGPNHFVQDPATGELKEAGWTSFHEFAPLSSKIMIVLRSFLLPVPEEDSNPNIRAEREAFRKGAIDDWYGESLQSNLADLPIRKPRNNYSEVVNGHVRLLPGEDGVQHKKQHKFCFSFFQIETECNKG</sequence>
<keyword evidence="2" id="KW-1185">Reference proteome</keyword>
<accession>A0ACC1PIX9</accession>